<keyword evidence="2" id="KW-1185">Reference proteome</keyword>
<name>A0A0C3BIN8_PILCF</name>
<sequence>MGPINIRPTQRNPWNQVKIATVFLDNAAMCVWGPTWHSPLRIESSSVLPTATPDIKGSFVPRTSRSNKITERDTEFNGVKGIAT</sequence>
<dbReference type="AlphaFoldDB" id="A0A0C3BIN8"/>
<accession>A0A0C3BIN8</accession>
<dbReference type="HOGENOM" id="CLU_2528270_0_0_1"/>
<dbReference type="InParanoid" id="A0A0C3BIN8"/>
<dbReference type="EMBL" id="KN833027">
    <property type="protein sequence ID" value="KIM77217.1"/>
    <property type="molecule type" value="Genomic_DNA"/>
</dbReference>
<evidence type="ECO:0000313" key="1">
    <source>
        <dbReference type="EMBL" id="KIM77217.1"/>
    </source>
</evidence>
<proteinExistence type="predicted"/>
<organism evidence="1 2">
    <name type="scientific">Piloderma croceum (strain F 1598)</name>
    <dbReference type="NCBI Taxonomy" id="765440"/>
    <lineage>
        <taxon>Eukaryota</taxon>
        <taxon>Fungi</taxon>
        <taxon>Dikarya</taxon>
        <taxon>Basidiomycota</taxon>
        <taxon>Agaricomycotina</taxon>
        <taxon>Agaricomycetes</taxon>
        <taxon>Agaricomycetidae</taxon>
        <taxon>Atheliales</taxon>
        <taxon>Atheliaceae</taxon>
        <taxon>Piloderma</taxon>
    </lineage>
</organism>
<protein>
    <submittedName>
        <fullName evidence="1">Uncharacterized protein</fullName>
    </submittedName>
</protein>
<dbReference type="Proteomes" id="UP000054166">
    <property type="component" value="Unassembled WGS sequence"/>
</dbReference>
<reference evidence="2" key="2">
    <citation type="submission" date="2015-01" db="EMBL/GenBank/DDBJ databases">
        <title>Evolutionary Origins and Diversification of the Mycorrhizal Mutualists.</title>
        <authorList>
            <consortium name="DOE Joint Genome Institute"/>
            <consortium name="Mycorrhizal Genomics Consortium"/>
            <person name="Kohler A."/>
            <person name="Kuo A."/>
            <person name="Nagy L.G."/>
            <person name="Floudas D."/>
            <person name="Copeland A."/>
            <person name="Barry K.W."/>
            <person name="Cichocki N."/>
            <person name="Veneault-Fourrey C."/>
            <person name="LaButti K."/>
            <person name="Lindquist E.A."/>
            <person name="Lipzen A."/>
            <person name="Lundell T."/>
            <person name="Morin E."/>
            <person name="Murat C."/>
            <person name="Riley R."/>
            <person name="Ohm R."/>
            <person name="Sun H."/>
            <person name="Tunlid A."/>
            <person name="Henrissat B."/>
            <person name="Grigoriev I.V."/>
            <person name="Hibbett D.S."/>
            <person name="Martin F."/>
        </authorList>
    </citation>
    <scope>NUCLEOTIDE SEQUENCE [LARGE SCALE GENOMIC DNA]</scope>
    <source>
        <strain evidence="2">F 1598</strain>
    </source>
</reference>
<gene>
    <name evidence="1" type="ORF">PILCRDRAFT_625263</name>
</gene>
<evidence type="ECO:0000313" key="2">
    <source>
        <dbReference type="Proteomes" id="UP000054166"/>
    </source>
</evidence>
<reference evidence="1 2" key="1">
    <citation type="submission" date="2014-04" db="EMBL/GenBank/DDBJ databases">
        <authorList>
            <consortium name="DOE Joint Genome Institute"/>
            <person name="Kuo A."/>
            <person name="Tarkka M."/>
            <person name="Buscot F."/>
            <person name="Kohler A."/>
            <person name="Nagy L.G."/>
            <person name="Floudas D."/>
            <person name="Copeland A."/>
            <person name="Barry K.W."/>
            <person name="Cichocki N."/>
            <person name="Veneault-Fourrey C."/>
            <person name="LaButti K."/>
            <person name="Lindquist E.A."/>
            <person name="Lipzen A."/>
            <person name="Lundell T."/>
            <person name="Morin E."/>
            <person name="Murat C."/>
            <person name="Sun H."/>
            <person name="Tunlid A."/>
            <person name="Henrissat B."/>
            <person name="Grigoriev I.V."/>
            <person name="Hibbett D.S."/>
            <person name="Martin F."/>
            <person name="Nordberg H.P."/>
            <person name="Cantor M.N."/>
            <person name="Hua S.X."/>
        </authorList>
    </citation>
    <scope>NUCLEOTIDE SEQUENCE [LARGE SCALE GENOMIC DNA]</scope>
    <source>
        <strain evidence="1 2">F 1598</strain>
    </source>
</reference>